<dbReference type="EMBL" id="SZQL01000038">
    <property type="protein sequence ID" value="TKK64243.1"/>
    <property type="molecule type" value="Genomic_DNA"/>
</dbReference>
<dbReference type="Gene3D" id="1.10.600.10">
    <property type="entry name" value="Farnesyl Diphosphate Synthase"/>
    <property type="match status" value="1"/>
</dbReference>
<keyword evidence="3" id="KW-1185">Reference proteome</keyword>
<dbReference type="SFLD" id="SFLDG01212">
    <property type="entry name" value="Phytoene_synthase_like"/>
    <property type="match status" value="1"/>
</dbReference>
<dbReference type="AlphaFoldDB" id="A0A4V5UTB1"/>
<gene>
    <name evidence="2" type="ORF">FC093_22945</name>
</gene>
<dbReference type="CDD" id="cd00683">
    <property type="entry name" value="Trans_IPPS_HH"/>
    <property type="match status" value="1"/>
</dbReference>
<evidence type="ECO:0000313" key="2">
    <source>
        <dbReference type="EMBL" id="TKK64243.1"/>
    </source>
</evidence>
<dbReference type="PANTHER" id="PTHR31480">
    <property type="entry name" value="BIFUNCTIONAL LYCOPENE CYCLASE/PHYTOENE SYNTHASE"/>
    <property type="match status" value="1"/>
</dbReference>
<dbReference type="GO" id="GO:0051996">
    <property type="term" value="F:squalene synthase [NAD(P)H] activity"/>
    <property type="evidence" value="ECO:0007669"/>
    <property type="project" value="InterPro"/>
</dbReference>
<dbReference type="InterPro" id="IPR033904">
    <property type="entry name" value="Trans_IPPS_HH"/>
</dbReference>
<dbReference type="OrthoDB" id="9787280at2"/>
<protein>
    <submittedName>
        <fullName evidence="2">Phytoene/squalene synthase family protein</fullName>
    </submittedName>
</protein>
<dbReference type="SFLD" id="SFLDS00005">
    <property type="entry name" value="Isoprenoid_Synthase_Type_I"/>
    <property type="match status" value="1"/>
</dbReference>
<name>A0A4V5UTB1_9BACT</name>
<dbReference type="SUPFAM" id="SSF48576">
    <property type="entry name" value="Terpenoid synthases"/>
    <property type="match status" value="1"/>
</dbReference>
<dbReference type="InterPro" id="IPR002060">
    <property type="entry name" value="Squ/phyt_synthse"/>
</dbReference>
<dbReference type="Pfam" id="PF00494">
    <property type="entry name" value="SQS_PSY"/>
    <property type="match status" value="1"/>
</dbReference>
<dbReference type="SFLD" id="SFLDG01018">
    <property type="entry name" value="Squalene/Phytoene_Synthase_Lik"/>
    <property type="match status" value="1"/>
</dbReference>
<evidence type="ECO:0000256" key="1">
    <source>
        <dbReference type="ARBA" id="ARBA00022679"/>
    </source>
</evidence>
<dbReference type="RefSeq" id="WP_137264163.1">
    <property type="nucleotide sequence ID" value="NZ_SZQL01000038.1"/>
</dbReference>
<keyword evidence="1" id="KW-0808">Transferase</keyword>
<dbReference type="InterPro" id="IPR008949">
    <property type="entry name" value="Isoprenoid_synthase_dom_sf"/>
</dbReference>
<reference evidence="2 3" key="1">
    <citation type="submission" date="2019-05" db="EMBL/GenBank/DDBJ databases">
        <title>Panacibacter sp. strain 17mud1-8 Genome sequencing and assembly.</title>
        <authorList>
            <person name="Chhetri G."/>
        </authorList>
    </citation>
    <scope>NUCLEOTIDE SEQUENCE [LARGE SCALE GENOMIC DNA]</scope>
    <source>
        <strain evidence="2 3">17mud1-8</strain>
    </source>
</reference>
<sequence>MIVLFHKVSEQCSKLTTQTYSTSFASSIRLLHKDLQAPIHNIYGFVRFADEIVDTFHDYDKITLLSEFKRETYAAIERGISLNPILHSFQRAVHTYGITTNLIDAFFKSMAMDIDKTQYDTAAYSEYIYGSAEVVGLMCLHVFCNGDTEKYSYLKSYAQSLGAAFQKVNFLRDLRADYLQLNRVYFPYCDFNNFTHTDKMNIEKDIQKDFDHAYEGIIQLPLKARFGVYVAYKYYLSLFRKIKQLHPQSVMQQRIRIPDYYKAVILAKASVRNRLNMI</sequence>
<dbReference type="InterPro" id="IPR044843">
    <property type="entry name" value="Trans_IPPS_bact-type"/>
</dbReference>
<proteinExistence type="predicted"/>
<dbReference type="GO" id="GO:0016117">
    <property type="term" value="P:carotenoid biosynthetic process"/>
    <property type="evidence" value="ECO:0007669"/>
    <property type="project" value="UniProtKB-ARBA"/>
</dbReference>
<dbReference type="Proteomes" id="UP000305848">
    <property type="component" value="Unassembled WGS sequence"/>
</dbReference>
<organism evidence="2 3">
    <name type="scientific">Ilyomonas limi</name>
    <dbReference type="NCBI Taxonomy" id="2575867"/>
    <lineage>
        <taxon>Bacteria</taxon>
        <taxon>Pseudomonadati</taxon>
        <taxon>Bacteroidota</taxon>
        <taxon>Chitinophagia</taxon>
        <taxon>Chitinophagales</taxon>
        <taxon>Chitinophagaceae</taxon>
        <taxon>Ilyomonas</taxon>
    </lineage>
</organism>
<dbReference type="InterPro" id="IPR019845">
    <property type="entry name" value="Squalene/phytoene_synthase_CS"/>
</dbReference>
<comment type="caution">
    <text evidence="2">The sequence shown here is derived from an EMBL/GenBank/DDBJ whole genome shotgun (WGS) entry which is preliminary data.</text>
</comment>
<evidence type="ECO:0000313" key="3">
    <source>
        <dbReference type="Proteomes" id="UP000305848"/>
    </source>
</evidence>
<dbReference type="PROSITE" id="PS01045">
    <property type="entry name" value="SQUALEN_PHYTOEN_SYN_2"/>
    <property type="match status" value="1"/>
</dbReference>
<accession>A0A4V5UTB1</accession>
<dbReference type="GO" id="GO:0004311">
    <property type="term" value="F:geranylgeranyl diphosphate synthase activity"/>
    <property type="evidence" value="ECO:0007669"/>
    <property type="project" value="InterPro"/>
</dbReference>